<dbReference type="InterPro" id="IPR052905">
    <property type="entry name" value="LD-transpeptidase_YkuD-like"/>
</dbReference>
<comment type="caution">
    <text evidence="10">The sequence shown here is derived from an EMBL/GenBank/DDBJ whole genome shotgun (WGS) entry which is preliminary data.</text>
</comment>
<dbReference type="InterPro" id="IPR045380">
    <property type="entry name" value="LD_TPept_scaffold_dom"/>
</dbReference>
<dbReference type="Pfam" id="PF20142">
    <property type="entry name" value="Scaffold"/>
    <property type="match status" value="1"/>
</dbReference>
<evidence type="ECO:0000313" key="11">
    <source>
        <dbReference type="Proteomes" id="UP000076481"/>
    </source>
</evidence>
<evidence type="ECO:0000256" key="6">
    <source>
        <dbReference type="ARBA" id="ARBA00023316"/>
    </source>
</evidence>
<keyword evidence="3" id="KW-0808">Transferase</keyword>
<dbReference type="InterPro" id="IPR036365">
    <property type="entry name" value="PGBD-like_sf"/>
</dbReference>
<dbReference type="Pfam" id="PF03734">
    <property type="entry name" value="YkuD"/>
    <property type="match status" value="1"/>
</dbReference>
<evidence type="ECO:0000256" key="3">
    <source>
        <dbReference type="ARBA" id="ARBA00022679"/>
    </source>
</evidence>
<dbReference type="InterPro" id="IPR036366">
    <property type="entry name" value="PGBDSf"/>
</dbReference>
<dbReference type="Proteomes" id="UP000076481">
    <property type="component" value="Unassembled WGS sequence"/>
</dbReference>
<dbReference type="GO" id="GO:0016740">
    <property type="term" value="F:transferase activity"/>
    <property type="evidence" value="ECO:0007669"/>
    <property type="project" value="UniProtKB-KW"/>
</dbReference>
<keyword evidence="4 7" id="KW-0133">Cell shape</keyword>
<dbReference type="Pfam" id="PF01471">
    <property type="entry name" value="PG_binding_1"/>
    <property type="match status" value="1"/>
</dbReference>
<dbReference type="GO" id="GO:0071555">
    <property type="term" value="P:cell wall organization"/>
    <property type="evidence" value="ECO:0007669"/>
    <property type="project" value="UniProtKB-UniRule"/>
</dbReference>
<gene>
    <name evidence="10" type="ORF">A3K90_01765</name>
</gene>
<dbReference type="EMBL" id="LVWG01000036">
    <property type="protein sequence ID" value="KZK73481.1"/>
    <property type="molecule type" value="Genomic_DNA"/>
</dbReference>
<feature type="signal peptide" evidence="8">
    <location>
        <begin position="1"/>
        <end position="16"/>
    </location>
</feature>
<dbReference type="GO" id="GO:0009252">
    <property type="term" value="P:peptidoglycan biosynthetic process"/>
    <property type="evidence" value="ECO:0007669"/>
    <property type="project" value="UniProtKB-UniPathway"/>
</dbReference>
<keyword evidence="8" id="KW-0732">Signal</keyword>
<dbReference type="RefSeq" id="WP_303682444.1">
    <property type="nucleotide sequence ID" value="NZ_LVWG01000036.1"/>
</dbReference>
<evidence type="ECO:0000256" key="1">
    <source>
        <dbReference type="ARBA" id="ARBA00004752"/>
    </source>
</evidence>
<dbReference type="PANTHER" id="PTHR41533:SF2">
    <property type="entry name" value="BLR7131 PROTEIN"/>
    <property type="match status" value="1"/>
</dbReference>
<dbReference type="CDD" id="cd16913">
    <property type="entry name" value="YkuD_like"/>
    <property type="match status" value="1"/>
</dbReference>
<dbReference type="Gene3D" id="2.40.440.10">
    <property type="entry name" value="L,D-transpeptidase catalytic domain-like"/>
    <property type="match status" value="1"/>
</dbReference>
<feature type="active site" description="Proton donor/acceptor" evidence="7">
    <location>
        <position position="435"/>
    </location>
</feature>
<dbReference type="PANTHER" id="PTHR41533">
    <property type="entry name" value="L,D-TRANSPEPTIDASE HI_1667-RELATED"/>
    <property type="match status" value="1"/>
</dbReference>
<evidence type="ECO:0000256" key="2">
    <source>
        <dbReference type="ARBA" id="ARBA00005992"/>
    </source>
</evidence>
<protein>
    <submittedName>
        <fullName evidence="10">Peptidoglycan-binding protein</fullName>
    </submittedName>
</protein>
<name>A0A165L272_PELLU</name>
<feature type="domain" description="L,D-TPase catalytic" evidence="9">
    <location>
        <begin position="303"/>
        <end position="482"/>
    </location>
</feature>
<organism evidence="10 11">
    <name type="scientific">Pelodictyon luteolum</name>
    <dbReference type="NCBI Taxonomy" id="1100"/>
    <lineage>
        <taxon>Bacteria</taxon>
        <taxon>Pseudomonadati</taxon>
        <taxon>Chlorobiota</taxon>
        <taxon>Chlorobiia</taxon>
        <taxon>Chlorobiales</taxon>
        <taxon>Chlorobiaceae</taxon>
        <taxon>Chlorobium/Pelodictyon group</taxon>
        <taxon>Pelodictyon</taxon>
    </lineage>
</organism>
<evidence type="ECO:0000259" key="9">
    <source>
        <dbReference type="PROSITE" id="PS52029"/>
    </source>
</evidence>
<dbReference type="PROSITE" id="PS52029">
    <property type="entry name" value="LD_TPASE"/>
    <property type="match status" value="1"/>
</dbReference>
<dbReference type="GO" id="GO:0008360">
    <property type="term" value="P:regulation of cell shape"/>
    <property type="evidence" value="ECO:0007669"/>
    <property type="project" value="UniProtKB-UniRule"/>
</dbReference>
<dbReference type="UniPathway" id="UPA00219"/>
<dbReference type="AlphaFoldDB" id="A0A165L272"/>
<dbReference type="InterPro" id="IPR005490">
    <property type="entry name" value="LD_TPept_cat_dom"/>
</dbReference>
<dbReference type="GO" id="GO:0004180">
    <property type="term" value="F:carboxypeptidase activity"/>
    <property type="evidence" value="ECO:0007669"/>
    <property type="project" value="UniProtKB-ARBA"/>
</dbReference>
<dbReference type="SUPFAM" id="SSF141523">
    <property type="entry name" value="L,D-transpeptidase catalytic domain-like"/>
    <property type="match status" value="1"/>
</dbReference>
<dbReference type="InterPro" id="IPR002477">
    <property type="entry name" value="Peptidoglycan-bd-like"/>
</dbReference>
<evidence type="ECO:0000256" key="4">
    <source>
        <dbReference type="ARBA" id="ARBA00022960"/>
    </source>
</evidence>
<feature type="chain" id="PRO_5007861327" evidence="8">
    <location>
        <begin position="17"/>
        <end position="544"/>
    </location>
</feature>
<accession>A0A165L272</accession>
<keyword evidence="5 7" id="KW-0573">Peptidoglycan synthesis</keyword>
<dbReference type="InterPro" id="IPR038063">
    <property type="entry name" value="Transpep_catalytic_dom"/>
</dbReference>
<evidence type="ECO:0000256" key="7">
    <source>
        <dbReference type="PROSITE-ProRule" id="PRU01373"/>
    </source>
</evidence>
<feature type="active site" description="Nucleophile" evidence="7">
    <location>
        <position position="454"/>
    </location>
</feature>
<evidence type="ECO:0000313" key="10">
    <source>
        <dbReference type="EMBL" id="KZK73481.1"/>
    </source>
</evidence>
<evidence type="ECO:0000256" key="8">
    <source>
        <dbReference type="SAM" id="SignalP"/>
    </source>
</evidence>
<dbReference type="Gene3D" id="1.10.101.10">
    <property type="entry name" value="PGBD-like superfamily/PGBD"/>
    <property type="match status" value="1"/>
</dbReference>
<dbReference type="SUPFAM" id="SSF47090">
    <property type="entry name" value="PGBD-like"/>
    <property type="match status" value="1"/>
</dbReference>
<sequence>MLLLLLILFAFSPAPPAPEAARPQDDVPAAISLCIAGLQRAHPAPDPHHTCIRQLYDLYAPRQFRPLWTQRRFVDALLREIDSAGADGLDPDDYHREAVFRLTHSPPSTMEERVQAELLLSDAFLTLAAHLRYGKVDPLRLDPNWNFPGSGVRSAIGLRMPRAPGEDGPAVLLQDFRPRHPKYHMLRRALGRYRAIEASGGWPVVPPGPALTLGMRSPRVQALRRRLAIVGDLESTATDTSTVFDRELSLGVRRFQKRHGLNDDGVPGTATLSAMNVPASVRVEALRVNLERYRWFLNDLDSTYVLVNIAGFSLQYVEKGDFRWATRVIVGRPYRKTPVFKADMVSVVFNPRWVVPPTILVKDALPAIRKDPGWLKANNMSVIDSKGRTVDPASVDWHALKGASFPYRLQQAAGDEGALGRLKFLLPNPHIVYLHDTPKRELFKQSARTFSSGCIRVENPRHLAQLVLADSVKWSSRQIDSLIDAGRTRTISLPRPVPVLILYLTAMSEGEVVMFRNDVYRRDAAVLQALQAPLPHYKTESCGF</sequence>
<reference evidence="10 11" key="1">
    <citation type="submission" date="2016-03" db="EMBL/GenBank/DDBJ databases">
        <title>Speciation and ecological success in dimly lit waters: horizontal gene transfer in a green sulfur bacteria bloom unveiled by metagenomic assembly.</title>
        <authorList>
            <person name="Llorens-Mares T."/>
            <person name="Liu Z."/>
            <person name="Allen L.Z."/>
            <person name="Rusch D.B."/>
            <person name="Craig M.T."/>
            <person name="Dupont C.L."/>
            <person name="Bryant D.A."/>
            <person name="Casamayor E.O."/>
        </authorList>
    </citation>
    <scope>NUCLEOTIDE SEQUENCE [LARGE SCALE GENOMIC DNA]</scope>
    <source>
        <strain evidence="10">CIII</strain>
    </source>
</reference>
<evidence type="ECO:0000256" key="5">
    <source>
        <dbReference type="ARBA" id="ARBA00022984"/>
    </source>
</evidence>
<comment type="similarity">
    <text evidence="2">Belongs to the YkuD family.</text>
</comment>
<keyword evidence="6 7" id="KW-0961">Cell wall biogenesis/degradation</keyword>
<comment type="pathway">
    <text evidence="1 7">Cell wall biogenesis; peptidoglycan biosynthesis.</text>
</comment>
<proteinExistence type="inferred from homology"/>